<evidence type="ECO:0000256" key="2">
    <source>
        <dbReference type="ARBA" id="ARBA00023125"/>
    </source>
</evidence>
<dbReference type="PANTHER" id="PTHR44688">
    <property type="entry name" value="DNA-BINDING TRANSCRIPTIONAL ACTIVATOR DEVR_DOSR"/>
    <property type="match status" value="1"/>
</dbReference>
<evidence type="ECO:0000313" key="5">
    <source>
        <dbReference type="EMBL" id="MFG6074811.1"/>
    </source>
</evidence>
<dbReference type="PRINTS" id="PR00038">
    <property type="entry name" value="HTHLUXR"/>
</dbReference>
<sequence>MESNDPIRTVIENEIAAELKKIGDFTWAYVVMEKKSMLLSFYATTYPEEWVKHYYENNLQCTDPVVITALKRLTPFAWNEQIRVENYHHGSDLLAKAAQHTISGGYTFVLHDYNNNLAMLSLLINKDVSEDILHLVQFHQSQLNLFLAAVHEKYLSLALSSQSEPASATLFTTRENAILYWASVGKTYEETGLILGIKTTTVKFHMANIVKKLGVNNARQAVCLGVELKLVKPVQ</sequence>
<dbReference type="SMART" id="SM00421">
    <property type="entry name" value="HTH_LUXR"/>
    <property type="match status" value="1"/>
</dbReference>
<dbReference type="EMBL" id="JBGCUC010000001">
    <property type="protein sequence ID" value="MFG6074811.1"/>
    <property type="molecule type" value="Genomic_DNA"/>
</dbReference>
<dbReference type="Gene3D" id="1.10.10.10">
    <property type="entry name" value="Winged helix-like DNA-binding domain superfamily/Winged helix DNA-binding domain"/>
    <property type="match status" value="1"/>
</dbReference>
<keyword evidence="1" id="KW-0805">Transcription regulation</keyword>
<dbReference type="SUPFAM" id="SSF75516">
    <property type="entry name" value="Pheromone-binding domain of LuxR-like quorum-sensing transcription factors"/>
    <property type="match status" value="1"/>
</dbReference>
<gene>
    <name evidence="5" type="ORF">AB3U87_00345</name>
</gene>
<keyword evidence="3" id="KW-0804">Transcription</keyword>
<reference evidence="5 6" key="1">
    <citation type="submission" date="2024-07" db="EMBL/GenBank/DDBJ databases">
        <title>Novel bacterial strain Erwinia sp. OPT-41 promoting growth of various crops.</title>
        <authorList>
            <person name="Egorshina A."/>
            <person name="Lukyantsev M.A."/>
            <person name="Golubev S.N."/>
            <person name="Muratova A.Y."/>
            <person name="Bulygina E.A."/>
        </authorList>
    </citation>
    <scope>NUCLEOTIDE SEQUENCE [LARGE SCALE GENOMIC DNA]</scope>
    <source>
        <strain evidence="5 6">OPT-41</strain>
    </source>
</reference>
<dbReference type="InterPro" id="IPR036388">
    <property type="entry name" value="WH-like_DNA-bd_sf"/>
</dbReference>
<name>A0ABW7CF17_9GAMM</name>
<organism evidence="5 6">
    <name type="scientific">Erwinia plantamica</name>
    <dbReference type="NCBI Taxonomy" id="3237104"/>
    <lineage>
        <taxon>Bacteria</taxon>
        <taxon>Pseudomonadati</taxon>
        <taxon>Pseudomonadota</taxon>
        <taxon>Gammaproteobacteria</taxon>
        <taxon>Enterobacterales</taxon>
        <taxon>Erwiniaceae</taxon>
        <taxon>Erwinia</taxon>
    </lineage>
</organism>
<dbReference type="InterPro" id="IPR005143">
    <property type="entry name" value="TF_LuxR_autoind-bd_dom"/>
</dbReference>
<dbReference type="SUPFAM" id="SSF46894">
    <property type="entry name" value="C-terminal effector domain of the bipartite response regulators"/>
    <property type="match status" value="1"/>
</dbReference>
<protein>
    <submittedName>
        <fullName evidence="5">LuxR family transcriptional regulator</fullName>
    </submittedName>
</protein>
<evidence type="ECO:0000256" key="1">
    <source>
        <dbReference type="ARBA" id="ARBA00023015"/>
    </source>
</evidence>
<dbReference type="PROSITE" id="PS50043">
    <property type="entry name" value="HTH_LUXR_2"/>
    <property type="match status" value="1"/>
</dbReference>
<dbReference type="InterPro" id="IPR016032">
    <property type="entry name" value="Sig_transdc_resp-reg_C-effctor"/>
</dbReference>
<dbReference type="Gene3D" id="3.30.450.80">
    <property type="entry name" value="Transcription factor LuxR-like, autoinducer-binding domain"/>
    <property type="match status" value="1"/>
</dbReference>
<dbReference type="CDD" id="cd06170">
    <property type="entry name" value="LuxR_C_like"/>
    <property type="match status" value="1"/>
</dbReference>
<dbReference type="Proteomes" id="UP001605250">
    <property type="component" value="Unassembled WGS sequence"/>
</dbReference>
<evidence type="ECO:0000256" key="3">
    <source>
        <dbReference type="ARBA" id="ARBA00023163"/>
    </source>
</evidence>
<dbReference type="PANTHER" id="PTHR44688:SF16">
    <property type="entry name" value="DNA-BINDING TRANSCRIPTIONAL ACTIVATOR DEVR_DOSR"/>
    <property type="match status" value="1"/>
</dbReference>
<keyword evidence="6" id="KW-1185">Reference proteome</keyword>
<comment type="caution">
    <text evidence="5">The sequence shown here is derived from an EMBL/GenBank/DDBJ whole genome shotgun (WGS) entry which is preliminary data.</text>
</comment>
<evidence type="ECO:0000259" key="4">
    <source>
        <dbReference type="PROSITE" id="PS50043"/>
    </source>
</evidence>
<proteinExistence type="predicted"/>
<evidence type="ECO:0000313" key="6">
    <source>
        <dbReference type="Proteomes" id="UP001605250"/>
    </source>
</evidence>
<dbReference type="InterPro" id="IPR036693">
    <property type="entry name" value="TF_LuxR_autoind-bd_dom_sf"/>
</dbReference>
<accession>A0ABW7CF17</accession>
<feature type="domain" description="HTH luxR-type" evidence="4">
    <location>
        <begin position="164"/>
        <end position="229"/>
    </location>
</feature>
<dbReference type="Pfam" id="PF03472">
    <property type="entry name" value="Autoind_bind"/>
    <property type="match status" value="1"/>
</dbReference>
<dbReference type="Pfam" id="PF00196">
    <property type="entry name" value="GerE"/>
    <property type="match status" value="1"/>
</dbReference>
<keyword evidence="2" id="KW-0238">DNA-binding</keyword>
<dbReference type="InterPro" id="IPR000792">
    <property type="entry name" value="Tscrpt_reg_LuxR_C"/>
</dbReference>
<dbReference type="RefSeq" id="WP_301251668.1">
    <property type="nucleotide sequence ID" value="NZ_JBGCUC010000001.1"/>
</dbReference>